<dbReference type="InterPro" id="IPR026444">
    <property type="entry name" value="Secre_tail"/>
</dbReference>
<proteinExistence type="predicted"/>
<name>A0A382T8Q2_9ZZZZ</name>
<dbReference type="AlphaFoldDB" id="A0A382T8Q2"/>
<organism evidence="2">
    <name type="scientific">marine metagenome</name>
    <dbReference type="NCBI Taxonomy" id="408172"/>
    <lineage>
        <taxon>unclassified sequences</taxon>
        <taxon>metagenomes</taxon>
        <taxon>ecological metagenomes</taxon>
    </lineage>
</organism>
<evidence type="ECO:0000259" key="1">
    <source>
        <dbReference type="Pfam" id="PF13860"/>
    </source>
</evidence>
<gene>
    <name evidence="2" type="ORF">METZ01_LOCUS370555</name>
</gene>
<evidence type="ECO:0000313" key="2">
    <source>
        <dbReference type="EMBL" id="SVD17701.1"/>
    </source>
</evidence>
<dbReference type="Gene3D" id="2.60.40.4070">
    <property type="match status" value="1"/>
</dbReference>
<dbReference type="EMBL" id="UINC01134266">
    <property type="protein sequence ID" value="SVD17701.1"/>
    <property type="molecule type" value="Genomic_DNA"/>
</dbReference>
<dbReference type="NCBIfam" id="TIGR04183">
    <property type="entry name" value="Por_Secre_tail"/>
    <property type="match status" value="1"/>
</dbReference>
<feature type="non-terminal residue" evidence="2">
    <location>
        <position position="1"/>
    </location>
</feature>
<protein>
    <recommendedName>
        <fullName evidence="1">FlgD/Vpr Ig-like domain-containing protein</fullName>
    </recommendedName>
</protein>
<feature type="domain" description="FlgD/Vpr Ig-like" evidence="1">
    <location>
        <begin position="21"/>
        <end position="68"/>
    </location>
</feature>
<sequence>RTIIEYDIPYNSTGLEQVPTSLVVYDLLGKEVIRLVDGNLLPGKYSIAWAGVNKNGNRVASGIYFYSLRTGTFSDTRRMILLR</sequence>
<dbReference type="Pfam" id="PF13860">
    <property type="entry name" value="FlgD_ig"/>
    <property type="match status" value="1"/>
</dbReference>
<dbReference type="InterPro" id="IPR025965">
    <property type="entry name" value="FlgD/Vpr_Ig-like"/>
</dbReference>
<reference evidence="2" key="1">
    <citation type="submission" date="2018-05" db="EMBL/GenBank/DDBJ databases">
        <authorList>
            <person name="Lanie J.A."/>
            <person name="Ng W.-L."/>
            <person name="Kazmierczak K.M."/>
            <person name="Andrzejewski T.M."/>
            <person name="Davidsen T.M."/>
            <person name="Wayne K.J."/>
            <person name="Tettelin H."/>
            <person name="Glass J.I."/>
            <person name="Rusch D."/>
            <person name="Podicherti R."/>
            <person name="Tsui H.-C.T."/>
            <person name="Winkler M.E."/>
        </authorList>
    </citation>
    <scope>NUCLEOTIDE SEQUENCE</scope>
</reference>
<accession>A0A382T8Q2</accession>